<dbReference type="KEGG" id="bwh:A9C19_15115"/>
<dbReference type="InterPro" id="IPR007354">
    <property type="entry name" value="CruF-like"/>
</dbReference>
<feature type="transmembrane region" description="Helical" evidence="1">
    <location>
        <begin position="225"/>
        <end position="244"/>
    </location>
</feature>
<dbReference type="Pfam" id="PF04240">
    <property type="entry name" value="Caroten_synth"/>
    <property type="match status" value="1"/>
</dbReference>
<reference evidence="2 3" key="1">
    <citation type="journal article" date="2016" name="Sci. Rep.">
        <title>Complete genome sequence and transcriptomic analysis of a novel marine strain Bacillus weihaiensis reveals the mechanism of brown algae degradation.</title>
        <authorList>
            <person name="Zhu Y."/>
            <person name="Chen P."/>
            <person name="Bao Y."/>
            <person name="Men Y."/>
            <person name="Zeng Y."/>
            <person name="Yang J."/>
            <person name="Sun J."/>
            <person name="Sun Y."/>
        </authorList>
    </citation>
    <scope>NUCLEOTIDE SEQUENCE [LARGE SCALE GENOMIC DNA]</scope>
    <source>
        <strain evidence="2 3">Alg07</strain>
    </source>
</reference>
<feature type="transmembrane region" description="Helical" evidence="1">
    <location>
        <begin position="201"/>
        <end position="219"/>
    </location>
</feature>
<keyword evidence="1" id="KW-0812">Transmembrane</keyword>
<dbReference type="PANTHER" id="PTHR39419">
    <property type="entry name" value="SLL0814 PROTEIN"/>
    <property type="match status" value="1"/>
</dbReference>
<dbReference type="EMBL" id="CP016020">
    <property type="protein sequence ID" value="APH05957.1"/>
    <property type="molecule type" value="Genomic_DNA"/>
</dbReference>
<name>A0A1L3MUE0_9BACI</name>
<keyword evidence="3" id="KW-1185">Reference proteome</keyword>
<keyword evidence="1" id="KW-0472">Membrane</keyword>
<dbReference type="PANTHER" id="PTHR39419:SF1">
    <property type="entry name" value="SLL0814 PROTEIN"/>
    <property type="match status" value="1"/>
</dbReference>
<dbReference type="OrthoDB" id="9811293at2"/>
<proteinExistence type="predicted"/>
<dbReference type="STRING" id="1547283.A9C19_15115"/>
<feature type="transmembrane region" description="Helical" evidence="1">
    <location>
        <begin position="7"/>
        <end position="27"/>
    </location>
</feature>
<evidence type="ECO:0000313" key="2">
    <source>
        <dbReference type="EMBL" id="APH05957.1"/>
    </source>
</evidence>
<dbReference type="RefSeq" id="WP_072580757.1">
    <property type="nucleotide sequence ID" value="NZ_CP016020.1"/>
</dbReference>
<evidence type="ECO:0000256" key="1">
    <source>
        <dbReference type="SAM" id="Phobius"/>
    </source>
</evidence>
<evidence type="ECO:0008006" key="4">
    <source>
        <dbReference type="Google" id="ProtNLM"/>
    </source>
</evidence>
<protein>
    <recommendedName>
        <fullName evidence="4">Carotenoid biosynthesis protein</fullName>
    </recommendedName>
</protein>
<dbReference type="AlphaFoldDB" id="A0A1L3MUE0"/>
<dbReference type="Proteomes" id="UP000181936">
    <property type="component" value="Chromosome"/>
</dbReference>
<feature type="transmembrane region" description="Helical" evidence="1">
    <location>
        <begin position="128"/>
        <end position="146"/>
    </location>
</feature>
<keyword evidence="1" id="KW-1133">Transmembrane helix</keyword>
<feature type="transmembrane region" description="Helical" evidence="1">
    <location>
        <begin position="97"/>
        <end position="116"/>
    </location>
</feature>
<feature type="transmembrane region" description="Helical" evidence="1">
    <location>
        <begin position="166"/>
        <end position="189"/>
    </location>
</feature>
<feature type="transmembrane region" description="Helical" evidence="1">
    <location>
        <begin position="33"/>
        <end position="51"/>
    </location>
</feature>
<feature type="transmembrane region" description="Helical" evidence="1">
    <location>
        <begin position="58"/>
        <end position="77"/>
    </location>
</feature>
<accession>A0A1L3MUE0</accession>
<sequence>MKLDENIFKLFVLWYVIGVVLLTFDLIPPYLEWANVVFLVLAGTIGGIYFTHTFGRKMGFSISIFVILFSIAAEHLGVEYGLLFGDYYYTSDFGPQILGVPVAIGFAWLLVIAGTHAITKVIIGETRFLSFTIVASLLTVLIDLIIDPVAFEVKHYWVWNAESFYYNVPMSNFIGWFVVGYFIHSVIYLVTMKQPIVYSKWHSRMVLVYFLVLAMFVLLAAIHTLWLAVLLTGSLALLTLFFYIRNRNEGTPA</sequence>
<gene>
    <name evidence="2" type="ORF">A9C19_15115</name>
</gene>
<evidence type="ECO:0000313" key="3">
    <source>
        <dbReference type="Proteomes" id="UP000181936"/>
    </source>
</evidence>
<organism evidence="2 3">
    <name type="scientific">Bacillus weihaiensis</name>
    <dbReference type="NCBI Taxonomy" id="1547283"/>
    <lineage>
        <taxon>Bacteria</taxon>
        <taxon>Bacillati</taxon>
        <taxon>Bacillota</taxon>
        <taxon>Bacilli</taxon>
        <taxon>Bacillales</taxon>
        <taxon>Bacillaceae</taxon>
        <taxon>Bacillus</taxon>
    </lineage>
</organism>